<evidence type="ECO:0000313" key="3">
    <source>
        <dbReference type="Proteomes" id="UP000808914"/>
    </source>
</evidence>
<evidence type="ECO:0008006" key="4">
    <source>
        <dbReference type="Google" id="ProtNLM"/>
    </source>
</evidence>
<dbReference type="RefSeq" id="WP_239548990.1">
    <property type="nucleotide sequence ID" value="NZ_JAFBER010000001.1"/>
</dbReference>
<evidence type="ECO:0000313" key="2">
    <source>
        <dbReference type="EMBL" id="MBM7644158.1"/>
    </source>
</evidence>
<gene>
    <name evidence="2" type="ORF">JOD45_000349</name>
</gene>
<name>A0ABS2PVS0_9BACL</name>
<accession>A0ABS2PVS0</accession>
<comment type="caution">
    <text evidence="2">The sequence shown here is derived from an EMBL/GenBank/DDBJ whole genome shotgun (WGS) entry which is preliminary data.</text>
</comment>
<keyword evidence="1" id="KW-1133">Transmembrane helix</keyword>
<dbReference type="InterPro" id="IPR048147">
    <property type="entry name" value="CBO0543-like"/>
</dbReference>
<dbReference type="Proteomes" id="UP000808914">
    <property type="component" value="Unassembled WGS sequence"/>
</dbReference>
<evidence type="ECO:0000256" key="1">
    <source>
        <dbReference type="SAM" id="Phobius"/>
    </source>
</evidence>
<protein>
    <recommendedName>
        <fullName evidence="4">Group-specific protein</fullName>
    </recommendedName>
</protein>
<sequence>MERFIMNTVKRLKKSNLRLWQKKLSSGKKKNQNERRALFATISLVSLIGTYLDLIFVGKKMYAFPIRPLPDVFTINIAFTLFILPAFTAVYIQIAKHLHPFLRIVFILLASLLVSLIEAVAEKWGFFAHSADWNHTYSIFGYAVFLFLIYQFYRWLL</sequence>
<feature type="transmembrane region" description="Helical" evidence="1">
    <location>
        <begin position="37"/>
        <end position="57"/>
    </location>
</feature>
<dbReference type="EMBL" id="JAFBER010000001">
    <property type="protein sequence ID" value="MBM7644158.1"/>
    <property type="molecule type" value="Genomic_DNA"/>
</dbReference>
<organism evidence="2 3">
    <name type="scientific">Scopulibacillus daqui</name>
    <dbReference type="NCBI Taxonomy" id="1469162"/>
    <lineage>
        <taxon>Bacteria</taxon>
        <taxon>Bacillati</taxon>
        <taxon>Bacillota</taxon>
        <taxon>Bacilli</taxon>
        <taxon>Bacillales</taxon>
        <taxon>Sporolactobacillaceae</taxon>
        <taxon>Scopulibacillus</taxon>
    </lineage>
</organism>
<proteinExistence type="predicted"/>
<dbReference type="NCBIfam" id="NF041644">
    <property type="entry name" value="CBO0543_fam"/>
    <property type="match status" value="1"/>
</dbReference>
<keyword evidence="1" id="KW-0812">Transmembrane</keyword>
<feature type="transmembrane region" description="Helical" evidence="1">
    <location>
        <begin position="101"/>
        <end position="121"/>
    </location>
</feature>
<keyword evidence="3" id="KW-1185">Reference proteome</keyword>
<feature type="transmembrane region" description="Helical" evidence="1">
    <location>
        <begin position="133"/>
        <end position="153"/>
    </location>
</feature>
<feature type="transmembrane region" description="Helical" evidence="1">
    <location>
        <begin position="72"/>
        <end position="94"/>
    </location>
</feature>
<reference evidence="2 3" key="1">
    <citation type="submission" date="2021-01" db="EMBL/GenBank/DDBJ databases">
        <title>Genomic Encyclopedia of Type Strains, Phase IV (KMG-IV): sequencing the most valuable type-strain genomes for metagenomic binning, comparative biology and taxonomic classification.</title>
        <authorList>
            <person name="Goeker M."/>
        </authorList>
    </citation>
    <scope>NUCLEOTIDE SEQUENCE [LARGE SCALE GENOMIC DNA]</scope>
    <source>
        <strain evidence="2 3">DSM 28236</strain>
    </source>
</reference>
<keyword evidence="1" id="KW-0472">Membrane</keyword>